<keyword evidence="1" id="KW-0732">Signal</keyword>
<feature type="chain" id="PRO_5037441928" description="Outer membrane protein beta-barrel domain-containing protein" evidence="1">
    <location>
        <begin position="20"/>
        <end position="154"/>
    </location>
</feature>
<dbReference type="EMBL" id="JADIMJ010000047">
    <property type="protein sequence ID" value="MBO8453675.1"/>
    <property type="molecule type" value="Genomic_DNA"/>
</dbReference>
<protein>
    <recommendedName>
        <fullName evidence="4">Outer membrane protein beta-barrel domain-containing protein</fullName>
    </recommendedName>
</protein>
<reference evidence="2" key="1">
    <citation type="submission" date="2020-10" db="EMBL/GenBank/DDBJ databases">
        <authorList>
            <person name="Gilroy R."/>
        </authorList>
    </citation>
    <scope>NUCLEOTIDE SEQUENCE</scope>
    <source>
        <strain evidence="2">F1-3629</strain>
    </source>
</reference>
<evidence type="ECO:0000313" key="3">
    <source>
        <dbReference type="Proteomes" id="UP000771749"/>
    </source>
</evidence>
<dbReference type="Proteomes" id="UP000771749">
    <property type="component" value="Unassembled WGS sequence"/>
</dbReference>
<organism evidence="2 3">
    <name type="scientific">Candidatus Cryptobacteroides gallistercoris</name>
    <dbReference type="NCBI Taxonomy" id="2840765"/>
    <lineage>
        <taxon>Bacteria</taxon>
        <taxon>Pseudomonadati</taxon>
        <taxon>Bacteroidota</taxon>
        <taxon>Bacteroidia</taxon>
        <taxon>Bacteroidales</taxon>
        <taxon>Candidatus Cryptobacteroides</taxon>
    </lineage>
</organism>
<name>A0A940DNL9_9BACT</name>
<sequence>MKKILIIAALMLGTAFAAAAQPRAIGGRLGWGLEASYQHTVNGADFVEANLGLFTFNHANATATYNFMIAQPGWTPRGEWGFYAGPGASVGVGFNGGASIAVAGQVGLEYTFWFPLQLSVDLRPQIGVWLNNGAGFYTGGLYGFVPCLSVRYRF</sequence>
<comment type="caution">
    <text evidence="2">The sequence shown here is derived from an EMBL/GenBank/DDBJ whole genome shotgun (WGS) entry which is preliminary data.</text>
</comment>
<reference evidence="2" key="2">
    <citation type="journal article" date="2021" name="PeerJ">
        <title>Extensive microbial diversity within the chicken gut microbiome revealed by metagenomics and culture.</title>
        <authorList>
            <person name="Gilroy R."/>
            <person name="Ravi A."/>
            <person name="Getino M."/>
            <person name="Pursley I."/>
            <person name="Horton D.L."/>
            <person name="Alikhan N.F."/>
            <person name="Baker D."/>
            <person name="Gharbi K."/>
            <person name="Hall N."/>
            <person name="Watson M."/>
            <person name="Adriaenssens E.M."/>
            <person name="Foster-Nyarko E."/>
            <person name="Jarju S."/>
            <person name="Secka A."/>
            <person name="Antonio M."/>
            <person name="Oren A."/>
            <person name="Chaudhuri R.R."/>
            <person name="La Ragione R."/>
            <person name="Hildebrand F."/>
            <person name="Pallen M.J."/>
        </authorList>
    </citation>
    <scope>NUCLEOTIDE SEQUENCE</scope>
    <source>
        <strain evidence="2">F1-3629</strain>
    </source>
</reference>
<evidence type="ECO:0008006" key="4">
    <source>
        <dbReference type="Google" id="ProtNLM"/>
    </source>
</evidence>
<dbReference type="AlphaFoldDB" id="A0A940DNL9"/>
<proteinExistence type="predicted"/>
<gene>
    <name evidence="2" type="ORF">IAC07_02990</name>
</gene>
<accession>A0A940DNL9</accession>
<evidence type="ECO:0000313" key="2">
    <source>
        <dbReference type="EMBL" id="MBO8453675.1"/>
    </source>
</evidence>
<feature type="signal peptide" evidence="1">
    <location>
        <begin position="1"/>
        <end position="19"/>
    </location>
</feature>
<evidence type="ECO:0000256" key="1">
    <source>
        <dbReference type="SAM" id="SignalP"/>
    </source>
</evidence>